<sequence length="231" mass="25370">MYIQIIIVDDASVVPRSFSEKADAKQAKEMTKVELGSENHKEEESRKTKRDKMPNTPKSSSKKSVENLGSEKLKEEESRKRKRDKMPNTPKSSSKKSESGPSSSKSPEKAKINTSSPQKTERRSGEAQIDDLKGKSGSMEEVTASAEKSTPSTRRVKIMRELGLMAPSGSPFCEREHVDSPPKTSIIPKRVSAPKKTPKKAPSNPKERLPAIKRIVVCGLPAAGSADRVTK</sequence>
<dbReference type="EMBL" id="JAVYJV010000015">
    <property type="protein sequence ID" value="KAK4352323.1"/>
    <property type="molecule type" value="Genomic_DNA"/>
</dbReference>
<accession>A0AAE1RK18</accession>
<comment type="caution">
    <text evidence="2">The sequence shown here is derived from an EMBL/GenBank/DDBJ whole genome shotgun (WGS) entry which is preliminary data.</text>
</comment>
<dbReference type="AlphaFoldDB" id="A0AAE1RK18"/>
<feature type="region of interest" description="Disordered" evidence="1">
    <location>
        <begin position="10"/>
        <end position="208"/>
    </location>
</feature>
<reference evidence="2" key="1">
    <citation type="submission" date="2023-12" db="EMBL/GenBank/DDBJ databases">
        <title>Genome assembly of Anisodus tanguticus.</title>
        <authorList>
            <person name="Wang Y.-J."/>
        </authorList>
    </citation>
    <scope>NUCLEOTIDE SEQUENCE</scope>
    <source>
        <strain evidence="2">KB-2021</strain>
        <tissue evidence="2">Leaf</tissue>
    </source>
</reference>
<evidence type="ECO:0000313" key="3">
    <source>
        <dbReference type="Proteomes" id="UP001291623"/>
    </source>
</evidence>
<feature type="compositionally biased region" description="Basic and acidic residues" evidence="1">
    <location>
        <begin position="63"/>
        <end position="79"/>
    </location>
</feature>
<feature type="compositionally biased region" description="Basic and acidic residues" evidence="1">
    <location>
        <begin position="119"/>
        <end position="134"/>
    </location>
</feature>
<organism evidence="2 3">
    <name type="scientific">Anisodus tanguticus</name>
    <dbReference type="NCBI Taxonomy" id="243964"/>
    <lineage>
        <taxon>Eukaryota</taxon>
        <taxon>Viridiplantae</taxon>
        <taxon>Streptophyta</taxon>
        <taxon>Embryophyta</taxon>
        <taxon>Tracheophyta</taxon>
        <taxon>Spermatophyta</taxon>
        <taxon>Magnoliopsida</taxon>
        <taxon>eudicotyledons</taxon>
        <taxon>Gunneridae</taxon>
        <taxon>Pentapetalae</taxon>
        <taxon>asterids</taxon>
        <taxon>lamiids</taxon>
        <taxon>Solanales</taxon>
        <taxon>Solanaceae</taxon>
        <taxon>Solanoideae</taxon>
        <taxon>Hyoscyameae</taxon>
        <taxon>Anisodus</taxon>
    </lineage>
</organism>
<protein>
    <submittedName>
        <fullName evidence="2">Uncharacterized protein</fullName>
    </submittedName>
</protein>
<gene>
    <name evidence="2" type="ORF">RND71_027841</name>
</gene>
<feature type="compositionally biased region" description="Basic and acidic residues" evidence="1">
    <location>
        <begin position="18"/>
        <end position="46"/>
    </location>
</feature>
<keyword evidence="3" id="KW-1185">Reference proteome</keyword>
<evidence type="ECO:0000313" key="2">
    <source>
        <dbReference type="EMBL" id="KAK4352323.1"/>
    </source>
</evidence>
<name>A0AAE1RK18_9SOLA</name>
<evidence type="ECO:0000256" key="1">
    <source>
        <dbReference type="SAM" id="MobiDB-lite"/>
    </source>
</evidence>
<dbReference type="Proteomes" id="UP001291623">
    <property type="component" value="Unassembled WGS sequence"/>
</dbReference>
<proteinExistence type="predicted"/>